<dbReference type="InterPro" id="IPR029033">
    <property type="entry name" value="His_PPase_superfam"/>
</dbReference>
<dbReference type="PANTHER" id="PTHR48100:SF54">
    <property type="entry name" value="PHOSPHATASE SPAC5H10.03-RELATED"/>
    <property type="match status" value="1"/>
</dbReference>
<dbReference type="InterPro" id="IPR013078">
    <property type="entry name" value="His_Pase_superF_clade-1"/>
</dbReference>
<dbReference type="SMART" id="SM00855">
    <property type="entry name" value="PGAM"/>
    <property type="match status" value="1"/>
</dbReference>
<dbReference type="Gene3D" id="3.40.50.1240">
    <property type="entry name" value="Phosphoglycerate mutase-like"/>
    <property type="match status" value="1"/>
</dbReference>
<name>A0A2N1JEF1_9BASI</name>
<evidence type="ECO:0000256" key="1">
    <source>
        <dbReference type="SAM" id="Coils"/>
    </source>
</evidence>
<dbReference type="GO" id="GO:0016791">
    <property type="term" value="F:phosphatase activity"/>
    <property type="evidence" value="ECO:0007669"/>
    <property type="project" value="TreeGrafter"/>
</dbReference>
<keyword evidence="1" id="KW-0175">Coiled coil</keyword>
<evidence type="ECO:0000313" key="3">
    <source>
        <dbReference type="Proteomes" id="UP000232875"/>
    </source>
</evidence>
<protein>
    <recommendedName>
        <fullName evidence="4">Phosphoglycerate mutase-like protein</fullName>
    </recommendedName>
</protein>
<reference evidence="2 3" key="1">
    <citation type="submission" date="2017-10" db="EMBL/GenBank/DDBJ databases">
        <title>A novel species of cold-tolerant Malassezia isolated from bats.</title>
        <authorList>
            <person name="Lorch J.M."/>
            <person name="Palmer J.M."/>
            <person name="Vanderwolf K.J."/>
            <person name="Schmidt K.Z."/>
            <person name="Verant M.L."/>
            <person name="Weller T.J."/>
            <person name="Blehert D.S."/>
        </authorList>
    </citation>
    <scope>NUCLEOTIDE SEQUENCE [LARGE SCALE GENOMIC DNA]</scope>
    <source>
        <strain evidence="2 3">NWHC:44797-103</strain>
    </source>
</reference>
<dbReference type="EMBL" id="KZ454988">
    <property type="protein sequence ID" value="PKI84896.1"/>
    <property type="molecule type" value="Genomic_DNA"/>
</dbReference>
<keyword evidence="3" id="KW-1185">Reference proteome</keyword>
<evidence type="ECO:0008006" key="4">
    <source>
        <dbReference type="Google" id="ProtNLM"/>
    </source>
</evidence>
<dbReference type="AlphaFoldDB" id="A0A2N1JEF1"/>
<dbReference type="InterPro" id="IPR050275">
    <property type="entry name" value="PGM_Phosphatase"/>
</dbReference>
<evidence type="ECO:0000313" key="2">
    <source>
        <dbReference type="EMBL" id="PKI84896.1"/>
    </source>
</evidence>
<dbReference type="CDD" id="cd07067">
    <property type="entry name" value="HP_PGM_like"/>
    <property type="match status" value="1"/>
</dbReference>
<dbReference type="GO" id="GO:0005737">
    <property type="term" value="C:cytoplasm"/>
    <property type="evidence" value="ECO:0007669"/>
    <property type="project" value="TreeGrafter"/>
</dbReference>
<dbReference type="OrthoDB" id="496981at2759"/>
<dbReference type="SUPFAM" id="SSF53254">
    <property type="entry name" value="Phosphoglycerate mutase-like"/>
    <property type="match status" value="1"/>
</dbReference>
<accession>A0A2N1JEF1</accession>
<dbReference type="PANTHER" id="PTHR48100">
    <property type="entry name" value="BROAD-SPECIFICITY PHOSPHATASE YOR283W-RELATED"/>
    <property type="match status" value="1"/>
</dbReference>
<feature type="coiled-coil region" evidence="1">
    <location>
        <begin position="252"/>
        <end position="279"/>
    </location>
</feature>
<organism evidence="2 3">
    <name type="scientific">Malassezia vespertilionis</name>
    <dbReference type="NCBI Taxonomy" id="2020962"/>
    <lineage>
        <taxon>Eukaryota</taxon>
        <taxon>Fungi</taxon>
        <taxon>Dikarya</taxon>
        <taxon>Basidiomycota</taxon>
        <taxon>Ustilaginomycotina</taxon>
        <taxon>Malasseziomycetes</taxon>
        <taxon>Malasseziales</taxon>
        <taxon>Malasseziaceae</taxon>
        <taxon>Malassezia</taxon>
    </lineage>
</organism>
<gene>
    <name evidence="2" type="ORF">MVES_001264</name>
</gene>
<proteinExistence type="predicted"/>
<sequence>MAPTSRVFLTRHAQAEHNVAGDYTILDAPLTPLGKKQAAALGPVIASLQQEADVLISSPLRRTLQTTMLGYKDAVERLGGPKHVVVLPQMQECSANPADTGSDRAVLESDPEFSVFELSALTPEWNSKAGFYAPDSASLDARAQWLRQYLRARPEQNIVAVAHGDILRHMIQEEHPWTNAEVRLFQFDPAAVDSDACPLVAIQNVAAGGHTDYELEQHLQDATDDTSLSAVESRVKQMYVRLTTPTRSQAHVESQASELEALDRRLAAADAKKAQLETQLG</sequence>
<dbReference type="Pfam" id="PF00300">
    <property type="entry name" value="His_Phos_1"/>
    <property type="match status" value="1"/>
</dbReference>
<dbReference type="Proteomes" id="UP000232875">
    <property type="component" value="Unassembled WGS sequence"/>
</dbReference>